<accession>Q2LRV8</accession>
<dbReference type="InParanoid" id="Q2LRV8"/>
<dbReference type="Proteomes" id="UP000001933">
    <property type="component" value="Chromosome"/>
</dbReference>
<evidence type="ECO:0000313" key="2">
    <source>
        <dbReference type="Proteomes" id="UP000001933"/>
    </source>
</evidence>
<name>Q2LRV8_SYNAS</name>
<dbReference type="AlphaFoldDB" id="Q2LRV8"/>
<gene>
    <name evidence="1" type="ORF">SYN_03167</name>
</gene>
<dbReference type="HOGENOM" id="CLU_2774415_0_0_7"/>
<protein>
    <submittedName>
        <fullName evidence="1">Hypothetical cytosolic protein</fullName>
    </submittedName>
</protein>
<reference evidence="1 2" key="1">
    <citation type="journal article" date="2007" name="Proc. Natl. Acad. Sci. U.S.A.">
        <title>The genome of Syntrophus aciditrophicus: life at the thermodynamic limit of microbial growth.</title>
        <authorList>
            <person name="McInerney M.J."/>
            <person name="Rohlin L."/>
            <person name="Mouttaki H."/>
            <person name="Kim U."/>
            <person name="Krupp R.S."/>
            <person name="Rios-Hernandez L."/>
            <person name="Sieber J."/>
            <person name="Struchtemeyer C.G."/>
            <person name="Bhattacharyya A."/>
            <person name="Campbell J.W."/>
            <person name="Gunsalus R.P."/>
        </authorList>
    </citation>
    <scope>NUCLEOTIDE SEQUENCE [LARGE SCALE GENOMIC DNA]</scope>
    <source>
        <strain evidence="1 2">SB</strain>
    </source>
</reference>
<proteinExistence type="predicted"/>
<evidence type="ECO:0000313" key="1">
    <source>
        <dbReference type="EMBL" id="ABC76820.1"/>
    </source>
</evidence>
<keyword evidence="2" id="KW-1185">Reference proteome</keyword>
<dbReference type="EMBL" id="CP000252">
    <property type="protein sequence ID" value="ABC76820.1"/>
    <property type="molecule type" value="Genomic_DNA"/>
</dbReference>
<dbReference type="KEGG" id="sat:SYN_03167"/>
<sequence length="69" mass="7968">MIPWFFHYHHLTFTVPGKNTGPYRPAVHATLTMKLGSGRLRSVTIFPKYFLTINLNNIILKLKMFMSSA</sequence>
<organism evidence="1 2">
    <name type="scientific">Syntrophus aciditrophicus (strain SB)</name>
    <dbReference type="NCBI Taxonomy" id="56780"/>
    <lineage>
        <taxon>Bacteria</taxon>
        <taxon>Pseudomonadati</taxon>
        <taxon>Thermodesulfobacteriota</taxon>
        <taxon>Syntrophia</taxon>
        <taxon>Syntrophales</taxon>
        <taxon>Syntrophaceae</taxon>
        <taxon>Syntrophus</taxon>
    </lineage>
</organism>